<reference evidence="3 4" key="1">
    <citation type="submission" date="2020-08" db="EMBL/GenBank/DDBJ databases">
        <title>Genome sequence of Weissella diestrammenae KACC 16890T.</title>
        <authorList>
            <person name="Hyun D.-W."/>
            <person name="Bae J.-W."/>
        </authorList>
    </citation>
    <scope>NUCLEOTIDE SEQUENCE [LARGE SCALE GENOMIC DNA]</scope>
    <source>
        <strain evidence="3 4">KACC 16890</strain>
    </source>
</reference>
<dbReference type="InterPro" id="IPR013762">
    <property type="entry name" value="Integrase-like_cat_sf"/>
</dbReference>
<feature type="domain" description="Tyr recombinase" evidence="2">
    <location>
        <begin position="1"/>
        <end position="89"/>
    </location>
</feature>
<organism evidence="3 4">
    <name type="scientific">Weissella diestrammenae</name>
    <dbReference type="NCBI Taxonomy" id="1162633"/>
    <lineage>
        <taxon>Bacteria</taxon>
        <taxon>Bacillati</taxon>
        <taxon>Bacillota</taxon>
        <taxon>Bacilli</taxon>
        <taxon>Lactobacillales</taxon>
        <taxon>Lactobacillaceae</taxon>
        <taxon>Weissella</taxon>
    </lineage>
</organism>
<proteinExistence type="predicted"/>
<dbReference type="Proteomes" id="UP000515800">
    <property type="component" value="Chromosome"/>
</dbReference>
<dbReference type="GO" id="GO:0006310">
    <property type="term" value="P:DNA recombination"/>
    <property type="evidence" value="ECO:0007669"/>
    <property type="project" value="UniProtKB-KW"/>
</dbReference>
<name>A0A7G9T7M1_9LACO</name>
<keyword evidence="4" id="KW-1185">Reference proteome</keyword>
<accession>A0A7G9T7M1</accession>
<dbReference type="GO" id="GO:0003677">
    <property type="term" value="F:DNA binding"/>
    <property type="evidence" value="ECO:0007669"/>
    <property type="project" value="InterPro"/>
</dbReference>
<dbReference type="InterPro" id="IPR002104">
    <property type="entry name" value="Integrase_catalytic"/>
</dbReference>
<dbReference type="Gene3D" id="1.10.443.10">
    <property type="entry name" value="Intergrase catalytic core"/>
    <property type="match status" value="1"/>
</dbReference>
<dbReference type="KEGG" id="wdi:H9L19_05025"/>
<evidence type="ECO:0000313" key="3">
    <source>
        <dbReference type="EMBL" id="QNN76096.1"/>
    </source>
</evidence>
<evidence type="ECO:0000259" key="2">
    <source>
        <dbReference type="PROSITE" id="PS51898"/>
    </source>
</evidence>
<dbReference type="SUPFAM" id="SSF56349">
    <property type="entry name" value="DNA breaking-rejoining enzymes"/>
    <property type="match status" value="1"/>
</dbReference>
<evidence type="ECO:0000313" key="4">
    <source>
        <dbReference type="Proteomes" id="UP000515800"/>
    </source>
</evidence>
<gene>
    <name evidence="3" type="ORF">H9L19_05025</name>
</gene>
<keyword evidence="1" id="KW-0233">DNA recombination</keyword>
<dbReference type="EMBL" id="CP060724">
    <property type="protein sequence ID" value="QNN76096.1"/>
    <property type="molecule type" value="Genomic_DNA"/>
</dbReference>
<sequence>MSIVPNHASDGIQITNRAVNNRLSTILSKINANQRITIHGLRHTHASYLLSQGIDIQYVSERLGHADVNITMSVYAHLLNKRRIEENDKTISLFNNL</sequence>
<dbReference type="InterPro" id="IPR011010">
    <property type="entry name" value="DNA_brk_join_enz"/>
</dbReference>
<dbReference type="GO" id="GO:0015074">
    <property type="term" value="P:DNA integration"/>
    <property type="evidence" value="ECO:0007669"/>
    <property type="project" value="InterPro"/>
</dbReference>
<dbReference type="RefSeq" id="WP_187529924.1">
    <property type="nucleotide sequence ID" value="NZ_JAGMVT010000027.1"/>
</dbReference>
<dbReference type="PROSITE" id="PS51898">
    <property type="entry name" value="TYR_RECOMBINASE"/>
    <property type="match status" value="1"/>
</dbReference>
<evidence type="ECO:0000256" key="1">
    <source>
        <dbReference type="ARBA" id="ARBA00023172"/>
    </source>
</evidence>
<dbReference type="Pfam" id="PF00589">
    <property type="entry name" value="Phage_integrase"/>
    <property type="match status" value="1"/>
</dbReference>
<protein>
    <submittedName>
        <fullName evidence="3">Tyrosine-type recombinase/integrase</fullName>
    </submittedName>
</protein>
<dbReference type="AlphaFoldDB" id="A0A7G9T7M1"/>